<sequence>MAKRDNETITLGSGILYCTEFNGTIPEDETIETETNILGWIKGGASLQYTPEYYTAEDDLGKVKKQKITREEAILTSGIMTWNGNTLTKLSSTGKVTEGNGKRTTKIGGVGNDNGKSYLLRFVHEDNVDGDVRLTIVGKNTSGFTLTFATDNETVIDAQFTALPNDKDGTLIILDEEIDAEA</sequence>
<comment type="caution">
    <text evidence="1">The sequence shown here is derived from an EMBL/GenBank/DDBJ whole genome shotgun (WGS) entry which is preliminary data.</text>
</comment>
<organism evidence="1 2">
    <name type="scientific">Candidatus Fimihabitans intestinipullorum</name>
    <dbReference type="NCBI Taxonomy" id="2840820"/>
    <lineage>
        <taxon>Bacteria</taxon>
        <taxon>Bacillati</taxon>
        <taxon>Mycoplasmatota</taxon>
        <taxon>Mycoplasmatota incertae sedis</taxon>
        <taxon>Candidatus Fimihabitans</taxon>
    </lineage>
</organism>
<reference evidence="1" key="1">
    <citation type="submission" date="2020-10" db="EMBL/GenBank/DDBJ databases">
        <authorList>
            <person name="Gilroy R."/>
        </authorList>
    </citation>
    <scope>NUCLEOTIDE SEQUENCE</scope>
    <source>
        <strain evidence="1">CHK197-8231</strain>
    </source>
</reference>
<name>A0A9D1HXT4_9BACT</name>
<accession>A0A9D1HXT4</accession>
<dbReference type="Proteomes" id="UP000824087">
    <property type="component" value="Unassembled WGS sequence"/>
</dbReference>
<protein>
    <recommendedName>
        <fullName evidence="3">Phage tail protein</fullName>
    </recommendedName>
</protein>
<dbReference type="EMBL" id="DVML01000041">
    <property type="protein sequence ID" value="HIU23275.1"/>
    <property type="molecule type" value="Genomic_DNA"/>
</dbReference>
<evidence type="ECO:0000313" key="2">
    <source>
        <dbReference type="Proteomes" id="UP000824087"/>
    </source>
</evidence>
<dbReference type="AlphaFoldDB" id="A0A9D1HXT4"/>
<evidence type="ECO:0008006" key="3">
    <source>
        <dbReference type="Google" id="ProtNLM"/>
    </source>
</evidence>
<gene>
    <name evidence="1" type="ORF">IAD49_06830</name>
</gene>
<evidence type="ECO:0000313" key="1">
    <source>
        <dbReference type="EMBL" id="HIU23275.1"/>
    </source>
</evidence>
<proteinExistence type="predicted"/>
<reference evidence="1" key="2">
    <citation type="journal article" date="2021" name="PeerJ">
        <title>Extensive microbial diversity within the chicken gut microbiome revealed by metagenomics and culture.</title>
        <authorList>
            <person name="Gilroy R."/>
            <person name="Ravi A."/>
            <person name="Getino M."/>
            <person name="Pursley I."/>
            <person name="Horton D.L."/>
            <person name="Alikhan N.F."/>
            <person name="Baker D."/>
            <person name="Gharbi K."/>
            <person name="Hall N."/>
            <person name="Watson M."/>
            <person name="Adriaenssens E.M."/>
            <person name="Foster-Nyarko E."/>
            <person name="Jarju S."/>
            <person name="Secka A."/>
            <person name="Antonio M."/>
            <person name="Oren A."/>
            <person name="Chaudhuri R.R."/>
            <person name="La Ragione R."/>
            <person name="Hildebrand F."/>
            <person name="Pallen M.J."/>
        </authorList>
    </citation>
    <scope>NUCLEOTIDE SEQUENCE</scope>
    <source>
        <strain evidence="1">CHK197-8231</strain>
    </source>
</reference>